<proteinExistence type="predicted"/>
<accession>A0A9Q3GRH2</accession>
<dbReference type="Proteomes" id="UP000765509">
    <property type="component" value="Unassembled WGS sequence"/>
</dbReference>
<name>A0A9Q3GRH2_9BASI</name>
<organism evidence="1 2">
    <name type="scientific">Austropuccinia psidii MF-1</name>
    <dbReference type="NCBI Taxonomy" id="1389203"/>
    <lineage>
        <taxon>Eukaryota</taxon>
        <taxon>Fungi</taxon>
        <taxon>Dikarya</taxon>
        <taxon>Basidiomycota</taxon>
        <taxon>Pucciniomycotina</taxon>
        <taxon>Pucciniomycetes</taxon>
        <taxon>Pucciniales</taxon>
        <taxon>Sphaerophragmiaceae</taxon>
        <taxon>Austropuccinia</taxon>
    </lineage>
</organism>
<comment type="caution">
    <text evidence="1">The sequence shown here is derived from an EMBL/GenBank/DDBJ whole genome shotgun (WGS) entry which is preliminary data.</text>
</comment>
<sequence>MLYIIVHHFSTAIQWWQYQMVISTFQHLITSSRHPIIQRNHQGSRASVSASKTNDAIKQSLVILTPSIPSNGILSIHSQKCIQEAVPKEVVKCQSSTQSILATIFISIQSGSTKDCISFSSMGSSFNPIQFQY</sequence>
<reference evidence="1" key="1">
    <citation type="submission" date="2021-03" db="EMBL/GenBank/DDBJ databases">
        <title>Draft genome sequence of rust myrtle Austropuccinia psidii MF-1, a brazilian biotype.</title>
        <authorList>
            <person name="Quecine M.C."/>
            <person name="Pachon D.M.R."/>
            <person name="Bonatelli M.L."/>
            <person name="Correr F.H."/>
            <person name="Franceschini L.M."/>
            <person name="Leite T.F."/>
            <person name="Margarido G.R.A."/>
            <person name="Almeida C.A."/>
            <person name="Ferrarezi J.A."/>
            <person name="Labate C.A."/>
        </authorList>
    </citation>
    <scope>NUCLEOTIDE SEQUENCE</scope>
    <source>
        <strain evidence="1">MF-1</strain>
    </source>
</reference>
<evidence type="ECO:0000313" key="1">
    <source>
        <dbReference type="EMBL" id="MBW0476275.1"/>
    </source>
</evidence>
<protein>
    <submittedName>
        <fullName evidence="1">Uncharacterized protein</fullName>
    </submittedName>
</protein>
<evidence type="ECO:0000313" key="2">
    <source>
        <dbReference type="Proteomes" id="UP000765509"/>
    </source>
</evidence>
<keyword evidence="2" id="KW-1185">Reference proteome</keyword>
<dbReference type="AlphaFoldDB" id="A0A9Q3GRH2"/>
<gene>
    <name evidence="1" type="ORF">O181_015990</name>
</gene>
<dbReference type="EMBL" id="AVOT02004407">
    <property type="protein sequence ID" value="MBW0476275.1"/>
    <property type="molecule type" value="Genomic_DNA"/>
</dbReference>